<dbReference type="AlphaFoldDB" id="A0A8S4PXE4"/>
<dbReference type="Proteomes" id="UP000749559">
    <property type="component" value="Unassembled WGS sequence"/>
</dbReference>
<proteinExistence type="predicted"/>
<accession>A0A8S4PXE4</accession>
<reference evidence="1" key="1">
    <citation type="submission" date="2022-03" db="EMBL/GenBank/DDBJ databases">
        <authorList>
            <person name="Martin C."/>
        </authorList>
    </citation>
    <scope>NUCLEOTIDE SEQUENCE</scope>
</reference>
<dbReference type="EMBL" id="CAIIXF020000010">
    <property type="protein sequence ID" value="CAH1797399.1"/>
    <property type="molecule type" value="Genomic_DNA"/>
</dbReference>
<comment type="caution">
    <text evidence="1">The sequence shown here is derived from an EMBL/GenBank/DDBJ whole genome shotgun (WGS) entry which is preliminary data.</text>
</comment>
<name>A0A8S4PXE4_OWEFU</name>
<sequence>SVVPELHKYISTCAKGKGPKAVMELTKKKQTLSAYQSRKTKIEKNKMESEASDQPSMIPKVVTPVTQSRIIPKLITPVNQSSNIPKLVTLVNQPNIIPKVVTPRSRRL</sequence>
<feature type="non-terminal residue" evidence="1">
    <location>
        <position position="1"/>
    </location>
</feature>
<gene>
    <name evidence="1" type="ORF">OFUS_LOCUS21686</name>
</gene>
<organism evidence="1 2">
    <name type="scientific">Owenia fusiformis</name>
    <name type="common">Polychaete worm</name>
    <dbReference type="NCBI Taxonomy" id="6347"/>
    <lineage>
        <taxon>Eukaryota</taxon>
        <taxon>Metazoa</taxon>
        <taxon>Spiralia</taxon>
        <taxon>Lophotrochozoa</taxon>
        <taxon>Annelida</taxon>
        <taxon>Polychaeta</taxon>
        <taxon>Sedentaria</taxon>
        <taxon>Canalipalpata</taxon>
        <taxon>Sabellida</taxon>
        <taxon>Oweniida</taxon>
        <taxon>Oweniidae</taxon>
        <taxon>Owenia</taxon>
    </lineage>
</organism>
<evidence type="ECO:0000313" key="2">
    <source>
        <dbReference type="Proteomes" id="UP000749559"/>
    </source>
</evidence>
<protein>
    <submittedName>
        <fullName evidence="1">Uncharacterized protein</fullName>
    </submittedName>
</protein>
<keyword evidence="2" id="KW-1185">Reference proteome</keyword>
<evidence type="ECO:0000313" key="1">
    <source>
        <dbReference type="EMBL" id="CAH1797399.1"/>
    </source>
</evidence>